<accession>A0ABY4CXT7</accession>
<protein>
    <submittedName>
        <fullName evidence="6">M20/M25/M40 family metallo-hydrolase</fullName>
    </submittedName>
</protein>
<dbReference type="PANTHER" id="PTHR43270:SF8">
    <property type="entry name" value="DI- AND TRIPEPTIDASE DUG2-RELATED"/>
    <property type="match status" value="1"/>
</dbReference>
<evidence type="ECO:0000259" key="5">
    <source>
        <dbReference type="Pfam" id="PF07687"/>
    </source>
</evidence>
<dbReference type="InterPro" id="IPR002933">
    <property type="entry name" value="Peptidase_M20"/>
</dbReference>
<evidence type="ECO:0000256" key="4">
    <source>
        <dbReference type="SAM" id="SignalP"/>
    </source>
</evidence>
<keyword evidence="4" id="KW-0732">Signal</keyword>
<reference evidence="6 7" key="1">
    <citation type="submission" date="2022-03" db="EMBL/GenBank/DDBJ databases">
        <title>Hymenobactersp. isolated from the air.</title>
        <authorList>
            <person name="Won M."/>
            <person name="Kwon S.-W."/>
        </authorList>
    </citation>
    <scope>NUCLEOTIDE SEQUENCE [LARGE SCALE GENOMIC DNA]</scope>
    <source>
        <strain evidence="6 7">KACC 21982</strain>
    </source>
</reference>
<organism evidence="6 7">
    <name type="scientific">Hymenobacter tibetensis</name>
    <dbReference type="NCBI Taxonomy" id="497967"/>
    <lineage>
        <taxon>Bacteria</taxon>
        <taxon>Pseudomonadati</taxon>
        <taxon>Bacteroidota</taxon>
        <taxon>Cytophagia</taxon>
        <taxon>Cytophagales</taxon>
        <taxon>Hymenobacteraceae</taxon>
        <taxon>Hymenobacter</taxon>
    </lineage>
</organism>
<dbReference type="Pfam" id="PF07687">
    <property type="entry name" value="M20_dimer"/>
    <property type="match status" value="1"/>
</dbReference>
<dbReference type="InterPro" id="IPR051458">
    <property type="entry name" value="Cyt/Met_Dipeptidase"/>
</dbReference>
<dbReference type="Gene3D" id="3.30.70.360">
    <property type="match status" value="1"/>
</dbReference>
<dbReference type="Gene3D" id="3.40.630.10">
    <property type="entry name" value="Zn peptidases"/>
    <property type="match status" value="1"/>
</dbReference>
<dbReference type="InterPro" id="IPR011650">
    <property type="entry name" value="Peptidase_M20_dimer"/>
</dbReference>
<dbReference type="RefSeq" id="WP_243798880.1">
    <property type="nucleotide sequence ID" value="NZ_CP094669.1"/>
</dbReference>
<evidence type="ECO:0000256" key="2">
    <source>
        <dbReference type="ARBA" id="ARBA00022723"/>
    </source>
</evidence>
<name>A0ABY4CXT7_9BACT</name>
<proteinExistence type="predicted"/>
<gene>
    <name evidence="6" type="ORF">MTX78_00390</name>
</gene>
<feature type="signal peptide" evidence="4">
    <location>
        <begin position="1"/>
        <end position="19"/>
    </location>
</feature>
<evidence type="ECO:0000256" key="3">
    <source>
        <dbReference type="ARBA" id="ARBA00022801"/>
    </source>
</evidence>
<dbReference type="Proteomes" id="UP000831113">
    <property type="component" value="Chromosome"/>
</dbReference>
<dbReference type="SUPFAM" id="SSF53187">
    <property type="entry name" value="Zn-dependent exopeptidases"/>
    <property type="match status" value="1"/>
</dbReference>
<evidence type="ECO:0000313" key="7">
    <source>
        <dbReference type="Proteomes" id="UP000831113"/>
    </source>
</evidence>
<dbReference type="EMBL" id="CP094669">
    <property type="protein sequence ID" value="UOG75070.1"/>
    <property type="molecule type" value="Genomic_DNA"/>
</dbReference>
<keyword evidence="3" id="KW-0378">Hydrolase</keyword>
<keyword evidence="2" id="KW-0479">Metal-binding</keyword>
<feature type="chain" id="PRO_5046761004" evidence="4">
    <location>
        <begin position="20"/>
        <end position="509"/>
    </location>
</feature>
<evidence type="ECO:0000313" key="6">
    <source>
        <dbReference type="EMBL" id="UOG75070.1"/>
    </source>
</evidence>
<dbReference type="PANTHER" id="PTHR43270">
    <property type="entry name" value="BETA-ALA-HIS DIPEPTIDASE"/>
    <property type="match status" value="1"/>
</dbReference>
<feature type="domain" description="Peptidase M20 dimerisation" evidence="5">
    <location>
        <begin position="242"/>
        <end position="392"/>
    </location>
</feature>
<dbReference type="Pfam" id="PF01546">
    <property type="entry name" value="Peptidase_M20"/>
    <property type="match status" value="1"/>
</dbReference>
<keyword evidence="7" id="KW-1185">Reference proteome</keyword>
<keyword evidence="1" id="KW-0645">Protease</keyword>
<evidence type="ECO:0000256" key="1">
    <source>
        <dbReference type="ARBA" id="ARBA00022670"/>
    </source>
</evidence>
<sequence length="509" mass="55443">MKKRYASVLLPLVALVGFAAPDTALQKVRQYRQAHELPLLKEYMQFLAVPNVAADSANLRQTARFIMGMMQKRGIRAQLLSATTPGVPPVVYGEVRTPGAKRTIVFYAHYDGQPVNAAQWAAGLSPFQPQLATTLLAQGGKLLPMVEAGQPISPDWRLYGRSSSDDKAGVMAILAGYEALAQSKLKAGVNIKFFFEGEEEKGSPHLSEIVEKHRTLLASDLWIICDGPVHQSGQKQVVFGARGDVNVNLTVYASKRPLHSGHYGNWAPNPALELAHLLASMKDSTGRVTVAGFYDDVVPLSPLERQALGRVPNLDATIQQGLGFARPDGNGQTLNELINQPSLNINGMRSANVGAQAANVIPTTAEAALDLRLVLGNDSKRQVEKVVRHIQRQGFFVTAQEPTDAERARYPRIVRVAPESGYNAERTPMDLPMAREVVAAVQRTTAQPVVQLPTSGGSLPLYVFKKINAVTLTVPIANYDNNQHAENENLRLGNLWDGLETMAAIMQLK</sequence>